<dbReference type="SUPFAM" id="SSF53474">
    <property type="entry name" value="alpha/beta-Hydrolases"/>
    <property type="match status" value="1"/>
</dbReference>
<feature type="signal peptide" evidence="1">
    <location>
        <begin position="1"/>
        <end position="27"/>
    </location>
</feature>
<accession>A0ABV6N167</accession>
<sequence length="304" mass="31164">MGTVARAMTGLALVAASLLVTTSTASASESAPGPSQPSIISAALYALSHPTASPPGANDFSCKPTTAHPRPVVLSNGTGANAYDDWAGLSGVLKRDGYCVFAPNLGGPEGGLFQATGDIPTTSAQFGQYVDRVLAATGASKVDIVGHSQGGMLPRYYMKFNGGANKVGTLVGLSPSNHGTNLDGLVDAVRSLPGGGDFADGVIGAVCPACVQQEVGSDLLTSLNSGGDTLPGVNYTVVATRTDEVVTPYTSAYLTGPKVTNQRLQDYCLIDGTEHINITYDHIAIQLVRNALDPAHAWTPNCLT</sequence>
<name>A0ABV6N167_9PSEU</name>
<evidence type="ECO:0000313" key="2">
    <source>
        <dbReference type="EMBL" id="MFC0546283.1"/>
    </source>
</evidence>
<dbReference type="PANTHER" id="PTHR37574:SF1">
    <property type="entry name" value="LIPASE B"/>
    <property type="match status" value="1"/>
</dbReference>
<dbReference type="PANTHER" id="PTHR37574">
    <property type="entry name" value="LIPASE B"/>
    <property type="match status" value="1"/>
</dbReference>
<protein>
    <submittedName>
        <fullName evidence="2">Esterase/lipase family protein</fullName>
    </submittedName>
</protein>
<reference evidence="2 3" key="1">
    <citation type="submission" date="2024-09" db="EMBL/GenBank/DDBJ databases">
        <authorList>
            <person name="Sun Q."/>
            <person name="Mori K."/>
        </authorList>
    </citation>
    <scope>NUCLEOTIDE SEQUENCE [LARGE SCALE GENOMIC DNA]</scope>
    <source>
        <strain evidence="2 3">TBRC 1432</strain>
    </source>
</reference>
<keyword evidence="3" id="KW-1185">Reference proteome</keyword>
<dbReference type="Pfam" id="PF01674">
    <property type="entry name" value="Lipase_2"/>
    <property type="match status" value="1"/>
</dbReference>
<evidence type="ECO:0000256" key="1">
    <source>
        <dbReference type="SAM" id="SignalP"/>
    </source>
</evidence>
<feature type="chain" id="PRO_5046790905" evidence="1">
    <location>
        <begin position="28"/>
        <end position="304"/>
    </location>
</feature>
<dbReference type="InterPro" id="IPR002918">
    <property type="entry name" value="Lipase_EstA/Esterase_EstB"/>
</dbReference>
<dbReference type="EMBL" id="JBHLUD010000013">
    <property type="protein sequence ID" value="MFC0546283.1"/>
    <property type="molecule type" value="Genomic_DNA"/>
</dbReference>
<proteinExistence type="predicted"/>
<comment type="caution">
    <text evidence="2">The sequence shown here is derived from an EMBL/GenBank/DDBJ whole genome shotgun (WGS) entry which is preliminary data.</text>
</comment>
<keyword evidence="1" id="KW-0732">Signal</keyword>
<dbReference type="InterPro" id="IPR053228">
    <property type="entry name" value="Stereospecific_Lipase"/>
</dbReference>
<dbReference type="RefSeq" id="WP_273936544.1">
    <property type="nucleotide sequence ID" value="NZ_CP097263.1"/>
</dbReference>
<organism evidence="2 3">
    <name type="scientific">Kutzneria chonburiensis</name>
    <dbReference type="NCBI Taxonomy" id="1483604"/>
    <lineage>
        <taxon>Bacteria</taxon>
        <taxon>Bacillati</taxon>
        <taxon>Actinomycetota</taxon>
        <taxon>Actinomycetes</taxon>
        <taxon>Pseudonocardiales</taxon>
        <taxon>Pseudonocardiaceae</taxon>
        <taxon>Kutzneria</taxon>
    </lineage>
</organism>
<dbReference type="InterPro" id="IPR029058">
    <property type="entry name" value="AB_hydrolase_fold"/>
</dbReference>
<dbReference type="Gene3D" id="3.40.50.1820">
    <property type="entry name" value="alpha/beta hydrolase"/>
    <property type="match status" value="1"/>
</dbReference>
<dbReference type="Proteomes" id="UP001589810">
    <property type="component" value="Unassembled WGS sequence"/>
</dbReference>
<gene>
    <name evidence="2" type="ORF">ACFFH7_32540</name>
</gene>
<evidence type="ECO:0000313" key="3">
    <source>
        <dbReference type="Proteomes" id="UP001589810"/>
    </source>
</evidence>